<dbReference type="InParanoid" id="A0A0C3ALX5"/>
<evidence type="ECO:0000313" key="2">
    <source>
        <dbReference type="Proteomes" id="UP000054166"/>
    </source>
</evidence>
<evidence type="ECO:0000313" key="1">
    <source>
        <dbReference type="EMBL" id="KIM74903.1"/>
    </source>
</evidence>
<protein>
    <submittedName>
        <fullName evidence="1">Uncharacterized protein</fullName>
    </submittedName>
</protein>
<dbReference type="EMBL" id="KN833054">
    <property type="protein sequence ID" value="KIM74903.1"/>
    <property type="molecule type" value="Genomic_DNA"/>
</dbReference>
<accession>A0A0C3ALX5</accession>
<sequence>MLVDELENMKWVLEVNTDEMERLREIVEERGFGSASTALKRRAEELEGENEDSCAKFEEEAEVITHREDKKEDLVDEVEAQRCIAVEMQSLLNTVEVAPRSKRRGARGRGGRFKFVEG</sequence>
<dbReference type="Proteomes" id="UP000054166">
    <property type="component" value="Unassembled WGS sequence"/>
</dbReference>
<reference evidence="2" key="2">
    <citation type="submission" date="2015-01" db="EMBL/GenBank/DDBJ databases">
        <title>Evolutionary Origins and Diversification of the Mycorrhizal Mutualists.</title>
        <authorList>
            <consortium name="DOE Joint Genome Institute"/>
            <consortium name="Mycorrhizal Genomics Consortium"/>
            <person name="Kohler A."/>
            <person name="Kuo A."/>
            <person name="Nagy L.G."/>
            <person name="Floudas D."/>
            <person name="Copeland A."/>
            <person name="Barry K.W."/>
            <person name="Cichocki N."/>
            <person name="Veneault-Fourrey C."/>
            <person name="LaButti K."/>
            <person name="Lindquist E.A."/>
            <person name="Lipzen A."/>
            <person name="Lundell T."/>
            <person name="Morin E."/>
            <person name="Murat C."/>
            <person name="Riley R."/>
            <person name="Ohm R."/>
            <person name="Sun H."/>
            <person name="Tunlid A."/>
            <person name="Henrissat B."/>
            <person name="Grigoriev I.V."/>
            <person name="Hibbett D.S."/>
            <person name="Martin F."/>
        </authorList>
    </citation>
    <scope>NUCLEOTIDE SEQUENCE [LARGE SCALE GENOMIC DNA]</scope>
    <source>
        <strain evidence="2">F 1598</strain>
    </source>
</reference>
<reference evidence="1 2" key="1">
    <citation type="submission" date="2014-04" db="EMBL/GenBank/DDBJ databases">
        <authorList>
            <consortium name="DOE Joint Genome Institute"/>
            <person name="Kuo A."/>
            <person name="Tarkka M."/>
            <person name="Buscot F."/>
            <person name="Kohler A."/>
            <person name="Nagy L.G."/>
            <person name="Floudas D."/>
            <person name="Copeland A."/>
            <person name="Barry K.W."/>
            <person name="Cichocki N."/>
            <person name="Veneault-Fourrey C."/>
            <person name="LaButti K."/>
            <person name="Lindquist E.A."/>
            <person name="Lipzen A."/>
            <person name="Lundell T."/>
            <person name="Morin E."/>
            <person name="Murat C."/>
            <person name="Sun H."/>
            <person name="Tunlid A."/>
            <person name="Henrissat B."/>
            <person name="Grigoriev I.V."/>
            <person name="Hibbett D.S."/>
            <person name="Martin F."/>
            <person name="Nordberg H.P."/>
            <person name="Cantor M.N."/>
            <person name="Hua S.X."/>
        </authorList>
    </citation>
    <scope>NUCLEOTIDE SEQUENCE [LARGE SCALE GENOMIC DNA]</scope>
    <source>
        <strain evidence="1 2">F 1598</strain>
    </source>
</reference>
<keyword evidence="2" id="KW-1185">Reference proteome</keyword>
<gene>
    <name evidence="1" type="ORF">PILCRDRAFT_14077</name>
</gene>
<organism evidence="1 2">
    <name type="scientific">Piloderma croceum (strain F 1598)</name>
    <dbReference type="NCBI Taxonomy" id="765440"/>
    <lineage>
        <taxon>Eukaryota</taxon>
        <taxon>Fungi</taxon>
        <taxon>Dikarya</taxon>
        <taxon>Basidiomycota</taxon>
        <taxon>Agaricomycotina</taxon>
        <taxon>Agaricomycetes</taxon>
        <taxon>Agaricomycetidae</taxon>
        <taxon>Atheliales</taxon>
        <taxon>Atheliaceae</taxon>
        <taxon>Piloderma</taxon>
    </lineage>
</organism>
<dbReference type="STRING" id="765440.A0A0C3ALX5"/>
<dbReference type="HOGENOM" id="CLU_2074057_0_0_1"/>
<proteinExistence type="predicted"/>
<name>A0A0C3ALX5_PILCF</name>
<dbReference type="AlphaFoldDB" id="A0A0C3ALX5"/>